<evidence type="ECO:0000313" key="1">
    <source>
        <dbReference type="EMBL" id="MBU3813453.1"/>
    </source>
</evidence>
<dbReference type="Proteomes" id="UP000824236">
    <property type="component" value="Unassembled WGS sequence"/>
</dbReference>
<accession>A0A9E2NMZ2</accession>
<proteinExistence type="predicted"/>
<reference evidence="1" key="2">
    <citation type="submission" date="2021-04" db="EMBL/GenBank/DDBJ databases">
        <authorList>
            <person name="Gilroy R."/>
        </authorList>
    </citation>
    <scope>NUCLEOTIDE SEQUENCE</scope>
    <source>
        <strain evidence="1">B3-3758</strain>
    </source>
</reference>
<protein>
    <submittedName>
        <fullName evidence="1">Uncharacterized protein</fullName>
    </submittedName>
</protein>
<name>A0A9E2NMZ2_9BACE</name>
<comment type="caution">
    <text evidence="1">The sequence shown here is derived from an EMBL/GenBank/DDBJ whole genome shotgun (WGS) entry which is preliminary data.</text>
</comment>
<dbReference type="EMBL" id="JAHLFO010000036">
    <property type="protein sequence ID" value="MBU3813453.1"/>
    <property type="molecule type" value="Genomic_DNA"/>
</dbReference>
<evidence type="ECO:0000313" key="2">
    <source>
        <dbReference type="Proteomes" id="UP000824236"/>
    </source>
</evidence>
<dbReference type="AlphaFoldDB" id="A0A9E2NMZ2"/>
<gene>
    <name evidence="1" type="ORF">H9791_02935</name>
</gene>
<sequence>MKKIAYIIGMVLTLGFGACTEDVDYVPGQPVADDCIRASFVTDGEETYVSAADERKVTVTVVRENTTNEAVVPLKVLPQTADCFEVPAAVTFAAGSATATFDITFSEVEAEETYTYSVALDESAVDSYSEDYITSITGTVVPEANWNTSLGQGIYASGNFGAAPCEILQAEGQHWYKVVTPFDNYSIVIKVNEDNSVRLREQPLAWANVGLPDPELIYISLNASYNGVYNSYDPETGVITMALNYTCSAGSLGTALDQVQIPQ</sequence>
<reference evidence="1" key="1">
    <citation type="journal article" date="2021" name="PeerJ">
        <title>Extensive microbial diversity within the chicken gut microbiome revealed by metagenomics and culture.</title>
        <authorList>
            <person name="Gilroy R."/>
            <person name="Ravi A."/>
            <person name="Getino M."/>
            <person name="Pursley I."/>
            <person name="Horton D.L."/>
            <person name="Alikhan N.F."/>
            <person name="Baker D."/>
            <person name="Gharbi K."/>
            <person name="Hall N."/>
            <person name="Watson M."/>
            <person name="Adriaenssens E.M."/>
            <person name="Foster-Nyarko E."/>
            <person name="Jarju S."/>
            <person name="Secka A."/>
            <person name="Antonio M."/>
            <person name="Oren A."/>
            <person name="Chaudhuri R.R."/>
            <person name="La Ragione R."/>
            <person name="Hildebrand F."/>
            <person name="Pallen M.J."/>
        </authorList>
    </citation>
    <scope>NUCLEOTIDE SEQUENCE</scope>
    <source>
        <strain evidence="1">B3-3758</strain>
    </source>
</reference>
<organism evidence="1 2">
    <name type="scientific">Candidatus Bacteroides intestinipullorum</name>
    <dbReference type="NCBI Taxonomy" id="2838471"/>
    <lineage>
        <taxon>Bacteria</taxon>
        <taxon>Pseudomonadati</taxon>
        <taxon>Bacteroidota</taxon>
        <taxon>Bacteroidia</taxon>
        <taxon>Bacteroidales</taxon>
        <taxon>Bacteroidaceae</taxon>
        <taxon>Bacteroides</taxon>
    </lineage>
</organism>
<dbReference type="PROSITE" id="PS51257">
    <property type="entry name" value="PROKAR_LIPOPROTEIN"/>
    <property type="match status" value="1"/>
</dbReference>